<name>A0A9D4UST9_ADICA</name>
<dbReference type="Pfam" id="PF22922">
    <property type="entry name" value="GAF_NLP"/>
    <property type="match status" value="1"/>
</dbReference>
<evidence type="ECO:0000259" key="6">
    <source>
        <dbReference type="PROSITE" id="PS51519"/>
    </source>
</evidence>
<evidence type="ECO:0000256" key="1">
    <source>
        <dbReference type="ARBA" id="ARBA00023015"/>
    </source>
</evidence>
<keyword evidence="2" id="KW-0238">DNA-binding</keyword>
<dbReference type="PROSITE" id="PS51519">
    <property type="entry name" value="RWP_RK"/>
    <property type="match status" value="1"/>
</dbReference>
<keyword evidence="3" id="KW-0804">Transcription</keyword>
<dbReference type="SUPFAM" id="SSF54277">
    <property type="entry name" value="CAD &amp; PB1 domains"/>
    <property type="match status" value="1"/>
</dbReference>
<dbReference type="GO" id="GO:0003700">
    <property type="term" value="F:DNA-binding transcription factor activity"/>
    <property type="evidence" value="ECO:0007669"/>
    <property type="project" value="InterPro"/>
</dbReference>
<dbReference type="InterPro" id="IPR045012">
    <property type="entry name" value="NLP"/>
</dbReference>
<dbReference type="Gene3D" id="3.10.20.90">
    <property type="entry name" value="Phosphatidylinositol 3-kinase Catalytic Subunit, Chain A, domain 1"/>
    <property type="match status" value="1"/>
</dbReference>
<evidence type="ECO:0000313" key="9">
    <source>
        <dbReference type="Proteomes" id="UP000886520"/>
    </source>
</evidence>
<keyword evidence="1" id="KW-0805">Transcription regulation</keyword>
<evidence type="ECO:0000313" key="8">
    <source>
        <dbReference type="EMBL" id="KAI5073235.1"/>
    </source>
</evidence>
<dbReference type="PROSITE" id="PS51745">
    <property type="entry name" value="PB1"/>
    <property type="match status" value="1"/>
</dbReference>
<feature type="domain" description="RWP-RK" evidence="6">
    <location>
        <begin position="592"/>
        <end position="679"/>
    </location>
</feature>
<feature type="compositionally biased region" description="Low complexity" evidence="5">
    <location>
        <begin position="923"/>
        <end position="948"/>
    </location>
</feature>
<proteinExistence type="predicted"/>
<dbReference type="GO" id="GO:0003677">
    <property type="term" value="F:DNA binding"/>
    <property type="evidence" value="ECO:0007669"/>
    <property type="project" value="UniProtKB-KW"/>
</dbReference>
<dbReference type="InterPro" id="IPR055081">
    <property type="entry name" value="NLP1-9_GAF"/>
</dbReference>
<keyword evidence="9" id="KW-1185">Reference proteome</keyword>
<dbReference type="Proteomes" id="UP000886520">
    <property type="component" value="Chromosome 11"/>
</dbReference>
<dbReference type="InterPro" id="IPR003035">
    <property type="entry name" value="RWP-RK_dom"/>
</dbReference>
<keyword evidence="4" id="KW-0539">Nucleus</keyword>
<evidence type="ECO:0000256" key="3">
    <source>
        <dbReference type="ARBA" id="ARBA00023163"/>
    </source>
</evidence>
<dbReference type="EMBL" id="JABFUD020000011">
    <property type="protein sequence ID" value="KAI5073235.1"/>
    <property type="molecule type" value="Genomic_DNA"/>
</dbReference>
<evidence type="ECO:0000256" key="4">
    <source>
        <dbReference type="ARBA" id="ARBA00023242"/>
    </source>
</evidence>
<dbReference type="InterPro" id="IPR000270">
    <property type="entry name" value="PB1_dom"/>
</dbReference>
<dbReference type="PANTHER" id="PTHR32002">
    <property type="entry name" value="PROTEIN NLP8"/>
    <property type="match status" value="1"/>
</dbReference>
<evidence type="ECO:0000256" key="2">
    <source>
        <dbReference type="ARBA" id="ARBA00023125"/>
    </source>
</evidence>
<dbReference type="InterPro" id="IPR053793">
    <property type="entry name" value="PB1-like"/>
</dbReference>
<dbReference type="Pfam" id="PF00564">
    <property type="entry name" value="PB1"/>
    <property type="match status" value="1"/>
</dbReference>
<accession>A0A9D4UST9</accession>
<dbReference type="OrthoDB" id="6270329at2759"/>
<gene>
    <name evidence="8" type="ORF">GOP47_0011248</name>
</gene>
<feature type="domain" description="PB1" evidence="7">
    <location>
        <begin position="961"/>
        <end position="1043"/>
    </location>
</feature>
<dbReference type="InterPro" id="IPR034891">
    <property type="entry name" value="PB1_NLP"/>
</dbReference>
<dbReference type="PANTHER" id="PTHR32002:SF41">
    <property type="entry name" value="PROTEIN NLP8"/>
    <property type="match status" value="1"/>
</dbReference>
<dbReference type="AlphaFoldDB" id="A0A9D4UST9"/>
<evidence type="ECO:0000256" key="5">
    <source>
        <dbReference type="SAM" id="MobiDB-lite"/>
    </source>
</evidence>
<comment type="caution">
    <text evidence="8">The sequence shown here is derived from an EMBL/GenBank/DDBJ whole genome shotgun (WGS) entry which is preliminary data.</text>
</comment>
<dbReference type="Pfam" id="PF02042">
    <property type="entry name" value="RWP-RK"/>
    <property type="match status" value="1"/>
</dbReference>
<protein>
    <submittedName>
        <fullName evidence="8">Uncharacterized protein</fullName>
    </submittedName>
</protein>
<feature type="region of interest" description="Disordered" evidence="5">
    <location>
        <begin position="903"/>
        <end position="949"/>
    </location>
</feature>
<organism evidence="8 9">
    <name type="scientific">Adiantum capillus-veneris</name>
    <name type="common">Maidenhair fern</name>
    <dbReference type="NCBI Taxonomy" id="13818"/>
    <lineage>
        <taxon>Eukaryota</taxon>
        <taxon>Viridiplantae</taxon>
        <taxon>Streptophyta</taxon>
        <taxon>Embryophyta</taxon>
        <taxon>Tracheophyta</taxon>
        <taxon>Polypodiopsida</taxon>
        <taxon>Polypodiidae</taxon>
        <taxon>Polypodiales</taxon>
        <taxon>Pteridineae</taxon>
        <taxon>Pteridaceae</taxon>
        <taxon>Vittarioideae</taxon>
        <taxon>Adiantum</taxon>
    </lineage>
</organism>
<dbReference type="CDD" id="cd06407">
    <property type="entry name" value="PB1_NLP"/>
    <property type="match status" value="1"/>
</dbReference>
<sequence>MDQHAEQRDKQHQILYPAVPNYTQEDAGPAHDSPLISNLSSDDSLLMNELMDFHSLAETSILGFPGLYIPSPFTPLNLNPEPLSDCNTAPSCGDLPFSSTATANPSFGMHSGSVLGALGVSMAGSFTAAKQRHSFGSFERALEREEPQQERNIHLESAYFIDEVWFPRDLSGTTVLTTHGQPFLLRTSMDSLALYREVSTRYMFSVGQGPEAFPGLPGRVFLKRSPEWTPNVQYYSRSEYLRVNDARNCNVRGSIAVPVLEDGSGDCVAVIEIAMLLEKTEYVSEIESMCRALKEVNLYSPCKQDFVPLQIPTEGRQAVLLEIAEILRAVCETHKLPLAQTWVPCRLNFESAASDHLQHGNLASNMKHRIGLCTGDGPYFVYDLGVSQFRQACSEHCLEINQGVPGKAFASNQPFFSSDIKGYSKADYPLGHYARLFQLIAAVAVRLKSELTGSYDYVVEFFLPQDCTNSMQQQSLLNALSITMQCVCRTLRTISNKELEDDKVSCRDEIKRCGVNPESSNFCYNEEMLCKTSRKEAPVSNIFGHVLADKGPQWFREQQTHSIKRESFAPAMHDLLEELPGVCKNEGSVATPGTTFSRRRRDSRRVSMEKTIGFSVLQQYFAGSLKDAAKHIGVCPTTLKRICRQHGISRWPSRKINKVSRSLKRLQGVIESVQGADGSLKIHSLVSDLASAAEAVRGVQMSCSSKTSERGALLTTACGFTMPDKGTFEASTLLHEEQSNCLLPNSSESPLMSSTIGGTTIIKVLRETEPENESNMKLAFPGPNELFVVDDDEKQKDSSTPLSSLLAPNPCTDFITNSNQPLPSGVARQTNKAAEGVSERDVCCGSEGAHLAGNVDSRIHGGAAAFATLCTAKCMDDQVYFGGMPENALCAQLDMHTEAPFSLSDEGMSWEGSQRSSPGGVGSSPQHASSSSQGIDSRSSHSFSGVGSSDRELHSVQEGILITFKASFFNDTVRFKLNPQSSLLELKQEVSKRFKLQTDSFDLKFLDDEEEWVMLTCNEDLLECIETFRSSGGNHIKLMVRQSLLSTAMSGSGSSDHL</sequence>
<reference evidence="8" key="1">
    <citation type="submission" date="2021-01" db="EMBL/GenBank/DDBJ databases">
        <title>Adiantum capillus-veneris genome.</title>
        <authorList>
            <person name="Fang Y."/>
            <person name="Liao Q."/>
        </authorList>
    </citation>
    <scope>NUCLEOTIDE SEQUENCE</scope>
    <source>
        <strain evidence="8">H3</strain>
        <tissue evidence="8">Leaf</tissue>
    </source>
</reference>
<evidence type="ECO:0000259" key="7">
    <source>
        <dbReference type="PROSITE" id="PS51745"/>
    </source>
</evidence>
<dbReference type="SMART" id="SM00666">
    <property type="entry name" value="PB1"/>
    <property type="match status" value="1"/>
</dbReference>